<keyword evidence="4" id="KW-1185">Reference proteome</keyword>
<sequence length="148" mass="15774">MSKILSIMACALAITTTLASPINSTLTARDPLFQGGFIDHCNLYVVTPHGEAYGHLQGDCSLDPSVRGSEISSSLDLSLCLGNYDNHLGWGYFGGAMASCTNCVSRHFDTQYLDCDCGSIDLNEGVYMADNGALACYDQVAIPHIVPT</sequence>
<dbReference type="eggNOG" id="ENOG502RKWY">
    <property type="taxonomic scope" value="Eukaryota"/>
</dbReference>
<organism evidence="3 4">
    <name type="scientific">Ophiostoma piceae (strain UAMH 11346)</name>
    <name type="common">Sap stain fungus</name>
    <dbReference type="NCBI Taxonomy" id="1262450"/>
    <lineage>
        <taxon>Eukaryota</taxon>
        <taxon>Fungi</taxon>
        <taxon>Dikarya</taxon>
        <taxon>Ascomycota</taxon>
        <taxon>Pezizomycotina</taxon>
        <taxon>Sordariomycetes</taxon>
        <taxon>Sordariomycetidae</taxon>
        <taxon>Ophiostomatales</taxon>
        <taxon>Ophiostomataceae</taxon>
        <taxon>Ophiostoma</taxon>
    </lineage>
</organism>
<accession>S3C9J1</accession>
<protein>
    <recommendedName>
        <fullName evidence="2">Cyanovirin-N domain-containing protein</fullName>
    </recommendedName>
</protein>
<feature type="chain" id="PRO_5004506980" description="Cyanovirin-N domain-containing protein" evidence="1">
    <location>
        <begin position="20"/>
        <end position="148"/>
    </location>
</feature>
<reference evidence="3 4" key="1">
    <citation type="journal article" date="2013" name="BMC Genomics">
        <title>The genome and transcriptome of the pine saprophyte Ophiostoma piceae, and a comparison with the bark beetle-associated pine pathogen Grosmannia clavigera.</title>
        <authorList>
            <person name="Haridas S."/>
            <person name="Wang Y."/>
            <person name="Lim L."/>
            <person name="Massoumi Alamouti S."/>
            <person name="Jackman S."/>
            <person name="Docking R."/>
            <person name="Robertson G."/>
            <person name="Birol I."/>
            <person name="Bohlmann J."/>
            <person name="Breuil C."/>
        </authorList>
    </citation>
    <scope>NUCLEOTIDE SEQUENCE [LARGE SCALE GENOMIC DNA]</scope>
    <source>
        <strain evidence="3 4">UAMH 11346</strain>
    </source>
</reference>
<dbReference type="Gene3D" id="2.30.60.10">
    <property type="entry name" value="Cyanovirin-N"/>
    <property type="match status" value="1"/>
</dbReference>
<evidence type="ECO:0000313" key="4">
    <source>
        <dbReference type="Proteomes" id="UP000016923"/>
    </source>
</evidence>
<dbReference type="InterPro" id="IPR011058">
    <property type="entry name" value="Cyanovirin-N"/>
</dbReference>
<dbReference type="Proteomes" id="UP000016923">
    <property type="component" value="Unassembled WGS sequence"/>
</dbReference>
<dbReference type="Pfam" id="PF08881">
    <property type="entry name" value="CVNH"/>
    <property type="match status" value="1"/>
</dbReference>
<dbReference type="HOGENOM" id="CLU_1714482_0_0_1"/>
<evidence type="ECO:0000259" key="2">
    <source>
        <dbReference type="Pfam" id="PF08881"/>
    </source>
</evidence>
<dbReference type="VEuPathDB" id="FungiDB:F503_01614"/>
<dbReference type="SUPFAM" id="SSF51322">
    <property type="entry name" value="Cyanovirin-N"/>
    <property type="match status" value="1"/>
</dbReference>
<proteinExistence type="predicted"/>
<evidence type="ECO:0000256" key="1">
    <source>
        <dbReference type="SAM" id="SignalP"/>
    </source>
</evidence>
<dbReference type="EMBL" id="KE148173">
    <property type="protein sequence ID" value="EPE02873.1"/>
    <property type="molecule type" value="Genomic_DNA"/>
</dbReference>
<dbReference type="AlphaFoldDB" id="S3C9J1"/>
<feature type="domain" description="Cyanovirin-N" evidence="2">
    <location>
        <begin position="65"/>
        <end position="126"/>
    </location>
</feature>
<dbReference type="OrthoDB" id="2947935at2759"/>
<name>S3C9J1_OPHP1</name>
<keyword evidence="1" id="KW-0732">Signal</keyword>
<gene>
    <name evidence="3" type="ORF">F503_01614</name>
</gene>
<evidence type="ECO:0000313" key="3">
    <source>
        <dbReference type="EMBL" id="EPE02873.1"/>
    </source>
</evidence>
<feature type="signal peptide" evidence="1">
    <location>
        <begin position="1"/>
        <end position="19"/>
    </location>
</feature>
<dbReference type="InterPro" id="IPR036673">
    <property type="entry name" value="Cyanovirin-N_sf"/>
</dbReference>